<dbReference type="GO" id="GO:0008800">
    <property type="term" value="F:beta-lactamase activity"/>
    <property type="evidence" value="ECO:0007669"/>
    <property type="project" value="UniProtKB-EC"/>
</dbReference>
<name>A0ABU0U2U8_9SPHI</name>
<dbReference type="PANTHER" id="PTHR35333:SF4">
    <property type="entry name" value="SLR0121 PROTEIN"/>
    <property type="match status" value="1"/>
</dbReference>
<gene>
    <name evidence="3" type="ORF">QE382_001269</name>
</gene>
<dbReference type="EMBL" id="JAUTBA010000001">
    <property type="protein sequence ID" value="MDQ1149285.1"/>
    <property type="molecule type" value="Genomic_DNA"/>
</dbReference>
<dbReference type="Proteomes" id="UP001244640">
    <property type="component" value="Unassembled WGS sequence"/>
</dbReference>
<dbReference type="InterPro" id="IPR000871">
    <property type="entry name" value="Beta-lactam_class-A"/>
</dbReference>
<dbReference type="Gene3D" id="3.40.710.10">
    <property type="entry name" value="DD-peptidase/beta-lactamase superfamily"/>
    <property type="match status" value="1"/>
</dbReference>
<evidence type="ECO:0000313" key="4">
    <source>
        <dbReference type="Proteomes" id="UP001244640"/>
    </source>
</evidence>
<dbReference type="Pfam" id="PF13354">
    <property type="entry name" value="Beta-lactamase2"/>
    <property type="match status" value="1"/>
</dbReference>
<evidence type="ECO:0000256" key="1">
    <source>
        <dbReference type="ARBA" id="ARBA00001526"/>
    </source>
</evidence>
<keyword evidence="3" id="KW-0378">Hydrolase</keyword>
<dbReference type="InterPro" id="IPR012338">
    <property type="entry name" value="Beta-lactam/transpept-like"/>
</dbReference>
<accession>A0ABU0U2U8</accession>
<sequence length="296" mass="33515">MYYTFAMRKIFLSFTLVFLSLLSFGQRPSTDKKLESKIKQLIQGFRGDVGIYVHHLKKNKEVNIQADSIFPTASIVKIPILVGIFDKIERGELQLDQQLIYRSNQKYGGSGLMQFFQDSTEVDLKTLIGLMLSYSDNVTSIWNQKLAGGGGAINKLMTDLRLVHTLVKNSQTEGRKSDWERYGWGQTTPKEMADLVTLIREGKVVSAKSSDQMYRLMGNMFYDGRGLSQIPATVKTASKTGSLDDVRNEVILVNAPKGDYVFSIFTKNNADKSWGNTNEAEVLTRKLSKLLWDYYQ</sequence>
<proteinExistence type="predicted"/>
<comment type="catalytic activity">
    <reaction evidence="1">
        <text>a beta-lactam + H2O = a substituted beta-amino acid</text>
        <dbReference type="Rhea" id="RHEA:20401"/>
        <dbReference type="ChEBI" id="CHEBI:15377"/>
        <dbReference type="ChEBI" id="CHEBI:35627"/>
        <dbReference type="ChEBI" id="CHEBI:140347"/>
        <dbReference type="EC" id="3.5.2.6"/>
    </reaction>
</comment>
<feature type="domain" description="Beta-lactamase class A catalytic" evidence="2">
    <location>
        <begin position="50"/>
        <end position="266"/>
    </location>
</feature>
<reference evidence="3 4" key="1">
    <citation type="submission" date="2023-07" db="EMBL/GenBank/DDBJ databases">
        <title>Functional and genomic diversity of the sorghum phyllosphere microbiome.</title>
        <authorList>
            <person name="Shade A."/>
        </authorList>
    </citation>
    <scope>NUCLEOTIDE SEQUENCE [LARGE SCALE GENOMIC DNA]</scope>
    <source>
        <strain evidence="3 4">SORGH_AS_0892</strain>
    </source>
</reference>
<comment type="caution">
    <text evidence="3">The sequence shown here is derived from an EMBL/GenBank/DDBJ whole genome shotgun (WGS) entry which is preliminary data.</text>
</comment>
<dbReference type="PANTHER" id="PTHR35333">
    <property type="entry name" value="BETA-LACTAMASE"/>
    <property type="match status" value="1"/>
</dbReference>
<keyword evidence="4" id="KW-1185">Reference proteome</keyword>
<evidence type="ECO:0000313" key="3">
    <source>
        <dbReference type="EMBL" id="MDQ1149285.1"/>
    </source>
</evidence>
<evidence type="ECO:0000259" key="2">
    <source>
        <dbReference type="Pfam" id="PF13354"/>
    </source>
</evidence>
<organism evidence="3 4">
    <name type="scientific">Sphingobacterium zeae</name>
    <dbReference type="NCBI Taxonomy" id="1776859"/>
    <lineage>
        <taxon>Bacteria</taxon>
        <taxon>Pseudomonadati</taxon>
        <taxon>Bacteroidota</taxon>
        <taxon>Sphingobacteriia</taxon>
        <taxon>Sphingobacteriales</taxon>
        <taxon>Sphingobacteriaceae</taxon>
        <taxon>Sphingobacterium</taxon>
    </lineage>
</organism>
<dbReference type="SUPFAM" id="SSF56601">
    <property type="entry name" value="beta-lactamase/transpeptidase-like"/>
    <property type="match status" value="1"/>
</dbReference>
<dbReference type="EC" id="3.5.2.6" evidence="3"/>
<protein>
    <submittedName>
        <fullName evidence="3">Beta-lactamase class A</fullName>
        <ecNumber evidence="3">3.5.2.6</ecNumber>
    </submittedName>
</protein>
<dbReference type="InterPro" id="IPR045155">
    <property type="entry name" value="Beta-lactam_cat"/>
</dbReference>